<dbReference type="Proteomes" id="UP000005408">
    <property type="component" value="Unassembled WGS sequence"/>
</dbReference>
<evidence type="ECO:0000259" key="6">
    <source>
        <dbReference type="Pfam" id="PF17763"/>
    </source>
</evidence>
<dbReference type="InterPro" id="IPR027473">
    <property type="entry name" value="L-asparaginase_C"/>
</dbReference>
<feature type="binding site" evidence="3">
    <location>
        <begin position="103"/>
        <end position="104"/>
    </location>
    <ligand>
        <name>substrate</name>
    </ligand>
</feature>
<dbReference type="SMART" id="SM00870">
    <property type="entry name" value="Asparaginase"/>
    <property type="match status" value="1"/>
</dbReference>
<dbReference type="Gene3D" id="3.40.50.1170">
    <property type="entry name" value="L-asparaginase, N-terminal domain"/>
    <property type="match status" value="1"/>
</dbReference>
<dbReference type="InterPro" id="IPR006033">
    <property type="entry name" value="AsnA_fam"/>
</dbReference>
<sequence length="352" mass="39519">TGGTIGMKREMNGAYTPTKDYFLQKLKDLPMLNDKSYKFQREGHDNQWFAMPCQEGGRVLYRTTVFEPLIDSSDITVDSWMRIGEEIQRNYDYYDGFVVLHGTDTMAYTASALSFMCENLGKPIILTGAQIPIFEVRSDGIDNLTSSLIMAGLYKIPEVLVCFDNNVLRGNRTRKRDVEGFSAFTSPNARPIATLEISIKIEVPILEAREAENFRVTENMAQNVMLLHFYPGIPIDNVKPILQSNIKGVVLLTYGSGNITINPPDLLNAIKEAVDREVIIINITQCFKGSVNPAYAAGMNLTRAGVICGRDMTPEAALTKLMYVIGKKNWDHKKKREVMAKNIREEITIPDS</sequence>
<dbReference type="CDD" id="cd08963">
    <property type="entry name" value="L-asparaginase_I"/>
    <property type="match status" value="1"/>
</dbReference>
<dbReference type="Pfam" id="PF17763">
    <property type="entry name" value="Asparaginase_C"/>
    <property type="match status" value="1"/>
</dbReference>
<evidence type="ECO:0000256" key="2">
    <source>
        <dbReference type="ARBA" id="ARBA00022801"/>
    </source>
</evidence>
<reference evidence="7" key="1">
    <citation type="submission" date="2022-08" db="UniProtKB">
        <authorList>
            <consortium name="EnsemblMetazoa"/>
        </authorList>
    </citation>
    <scope>IDENTIFICATION</scope>
    <source>
        <strain evidence="7">05x7-T-G4-1.051#20</strain>
    </source>
</reference>
<dbReference type="NCBIfam" id="TIGR00519">
    <property type="entry name" value="asnASE_I"/>
    <property type="match status" value="1"/>
</dbReference>
<feature type="active site" evidence="4">
    <location>
        <position position="103"/>
    </location>
</feature>
<dbReference type="AlphaFoldDB" id="A0A8W8HL02"/>
<dbReference type="PIRSF" id="PIRSF001220">
    <property type="entry name" value="L-ASNase_gatD"/>
    <property type="match status" value="1"/>
</dbReference>
<dbReference type="InterPro" id="IPR006034">
    <property type="entry name" value="Asparaginase/glutaminase-like"/>
</dbReference>
<dbReference type="InterPro" id="IPR040919">
    <property type="entry name" value="Asparaginase_C"/>
</dbReference>
<dbReference type="PANTHER" id="PTHR11707:SF28">
    <property type="entry name" value="60 KDA LYSOPHOSPHOLIPASE"/>
    <property type="match status" value="1"/>
</dbReference>
<dbReference type="SUPFAM" id="SSF53774">
    <property type="entry name" value="Glutaminase/Asparaginase"/>
    <property type="match status" value="1"/>
</dbReference>
<dbReference type="InterPro" id="IPR027475">
    <property type="entry name" value="Asparaginase/glutaminase_AS2"/>
</dbReference>
<evidence type="ECO:0000256" key="1">
    <source>
        <dbReference type="ARBA" id="ARBA00012920"/>
    </source>
</evidence>
<dbReference type="Pfam" id="PF00710">
    <property type="entry name" value="Asparaginase"/>
    <property type="match status" value="1"/>
</dbReference>
<dbReference type="Gene3D" id="3.40.50.40">
    <property type="match status" value="1"/>
</dbReference>
<dbReference type="InterPro" id="IPR027474">
    <property type="entry name" value="L-asparaginase_N"/>
</dbReference>
<dbReference type="PRINTS" id="PR00139">
    <property type="entry name" value="ASNGLNASE"/>
</dbReference>
<evidence type="ECO:0000256" key="4">
    <source>
        <dbReference type="PROSITE-ProRule" id="PRU10100"/>
    </source>
</evidence>
<evidence type="ECO:0000256" key="3">
    <source>
        <dbReference type="PIRSR" id="PIRSR001220-2"/>
    </source>
</evidence>
<dbReference type="PANTHER" id="PTHR11707">
    <property type="entry name" value="L-ASPARAGINASE"/>
    <property type="match status" value="1"/>
</dbReference>
<dbReference type="PROSITE" id="PS51732">
    <property type="entry name" value="ASN_GLN_ASE_3"/>
    <property type="match status" value="1"/>
</dbReference>
<proteinExistence type="predicted"/>
<dbReference type="PIRSF" id="PIRSF500176">
    <property type="entry name" value="L_ASNase"/>
    <property type="match status" value="1"/>
</dbReference>
<feature type="binding site" evidence="3">
    <location>
        <position position="72"/>
    </location>
    <ligand>
        <name>substrate</name>
    </ligand>
</feature>
<dbReference type="SFLD" id="SFLDS00057">
    <property type="entry name" value="Glutaminase/Asparaginase"/>
    <property type="match status" value="1"/>
</dbReference>
<keyword evidence="8" id="KW-1185">Reference proteome</keyword>
<dbReference type="PROSITE" id="PS00917">
    <property type="entry name" value="ASN_GLN_ASE_2"/>
    <property type="match status" value="1"/>
</dbReference>
<evidence type="ECO:0000313" key="8">
    <source>
        <dbReference type="Proteomes" id="UP000005408"/>
    </source>
</evidence>
<dbReference type="InterPro" id="IPR041725">
    <property type="entry name" value="L-asparaginase_I"/>
</dbReference>
<keyword evidence="2" id="KW-0378">Hydrolase</keyword>
<organism evidence="7 8">
    <name type="scientific">Magallana gigas</name>
    <name type="common">Pacific oyster</name>
    <name type="synonym">Crassostrea gigas</name>
    <dbReference type="NCBI Taxonomy" id="29159"/>
    <lineage>
        <taxon>Eukaryota</taxon>
        <taxon>Metazoa</taxon>
        <taxon>Spiralia</taxon>
        <taxon>Lophotrochozoa</taxon>
        <taxon>Mollusca</taxon>
        <taxon>Bivalvia</taxon>
        <taxon>Autobranchia</taxon>
        <taxon>Pteriomorphia</taxon>
        <taxon>Ostreida</taxon>
        <taxon>Ostreoidea</taxon>
        <taxon>Ostreidae</taxon>
        <taxon>Magallana</taxon>
    </lineage>
</organism>
<dbReference type="InterPro" id="IPR036152">
    <property type="entry name" value="Asp/glu_Ase-like_sf"/>
</dbReference>
<protein>
    <recommendedName>
        <fullName evidence="1">asparaginase</fullName>
        <ecNumber evidence="1">3.5.1.1</ecNumber>
    </recommendedName>
</protein>
<evidence type="ECO:0000259" key="5">
    <source>
        <dbReference type="Pfam" id="PF00710"/>
    </source>
</evidence>
<dbReference type="InterPro" id="IPR037152">
    <property type="entry name" value="L-asparaginase_N_sf"/>
</dbReference>
<name>A0A8W8HL02_MAGGI</name>
<dbReference type="GO" id="GO:0004067">
    <property type="term" value="F:asparaginase activity"/>
    <property type="evidence" value="ECO:0007669"/>
    <property type="project" value="UniProtKB-UniRule"/>
</dbReference>
<accession>A0A8W8HL02</accession>
<feature type="domain" description="L-asparaginase N-terminal" evidence="5">
    <location>
        <begin position="1"/>
        <end position="201"/>
    </location>
</feature>
<dbReference type="FunFam" id="3.40.50.40:FF:000001">
    <property type="entry name" value="L-asparaginase 1"/>
    <property type="match status" value="1"/>
</dbReference>
<evidence type="ECO:0000313" key="7">
    <source>
        <dbReference type="EnsemblMetazoa" id="G10055.1:cds"/>
    </source>
</evidence>
<dbReference type="EC" id="3.5.1.1" evidence="1"/>
<dbReference type="EnsemblMetazoa" id="G10055.1">
    <property type="protein sequence ID" value="G10055.1:cds"/>
    <property type="gene ID" value="G10055"/>
</dbReference>
<feature type="domain" description="Asparaginase/glutaminase C-terminal" evidence="6">
    <location>
        <begin position="223"/>
        <end position="339"/>
    </location>
</feature>
<dbReference type="GO" id="GO:0009066">
    <property type="term" value="P:aspartate family amino acid metabolic process"/>
    <property type="evidence" value="ECO:0007669"/>
    <property type="project" value="UniProtKB-ARBA"/>
</dbReference>